<feature type="domain" description="AB hydrolase-1" evidence="2">
    <location>
        <begin position="49"/>
        <end position="282"/>
    </location>
</feature>
<evidence type="ECO:0000313" key="4">
    <source>
        <dbReference type="Proteomes" id="UP000553888"/>
    </source>
</evidence>
<dbReference type="SUPFAM" id="SSF53474">
    <property type="entry name" value="alpha/beta-Hydrolases"/>
    <property type="match status" value="1"/>
</dbReference>
<comment type="caution">
    <text evidence="3">The sequence shown here is derived from an EMBL/GenBank/DDBJ whole genome shotgun (WGS) entry which is preliminary data.</text>
</comment>
<dbReference type="AlphaFoldDB" id="A0A852Y7X4"/>
<dbReference type="Proteomes" id="UP000553888">
    <property type="component" value="Unassembled WGS sequence"/>
</dbReference>
<dbReference type="InterPro" id="IPR050471">
    <property type="entry name" value="AB_hydrolase"/>
</dbReference>
<organism evidence="3 4">
    <name type="scientific">Schumannella luteola</name>
    <dbReference type="NCBI Taxonomy" id="472059"/>
    <lineage>
        <taxon>Bacteria</taxon>
        <taxon>Bacillati</taxon>
        <taxon>Actinomycetota</taxon>
        <taxon>Actinomycetes</taxon>
        <taxon>Micrococcales</taxon>
        <taxon>Microbacteriaceae</taxon>
        <taxon>Schumannella</taxon>
    </lineage>
</organism>
<dbReference type="PRINTS" id="PR00111">
    <property type="entry name" value="ABHYDROLASE"/>
</dbReference>
<reference evidence="3 4" key="1">
    <citation type="submission" date="2020-07" db="EMBL/GenBank/DDBJ databases">
        <title>Sequencing the genomes of 1000 actinobacteria strains.</title>
        <authorList>
            <person name="Klenk H.-P."/>
        </authorList>
    </citation>
    <scope>NUCLEOTIDE SEQUENCE [LARGE SCALE GENOMIC DNA]</scope>
    <source>
        <strain evidence="3 4">DSM 23141</strain>
    </source>
</reference>
<dbReference type="GO" id="GO:0003824">
    <property type="term" value="F:catalytic activity"/>
    <property type="evidence" value="ECO:0007669"/>
    <property type="project" value="UniProtKB-ARBA"/>
</dbReference>
<proteinExistence type="predicted"/>
<evidence type="ECO:0000259" key="2">
    <source>
        <dbReference type="Pfam" id="PF00561"/>
    </source>
</evidence>
<name>A0A852Y7X4_9MICO</name>
<sequence>MCTHDTAPTLFVEAGGVTFAYRRIAVQKDAPAGGSDGPVALAPAAAAAPPLVLLQHLRGSMDYWDPAVVDGLAAGREVVEFDNAGVGLSSGETPSTFAGLADHAADLIRALDLGVVDVLGFSIGGHTAQELVLRHPELVRRLIIAGSKPRGGESEGTAPDVIDVAGRHEVSTLDDFLYLFFSPSAAGQVAGRDFWARRHQRTVDVDAPTSRQTFEAQRDAILDWATPRPAGERDLESITAPTLVVNGSRDIMAPTVNSWVMSQRIPDAQLVIYPDAGHGAIFQYPRTFVAHAVEFLDRHRPALGSAAAGEPLAPTAASASASSAASAAPASTPTEESR</sequence>
<gene>
    <name evidence="3" type="ORF">BJ979_001099</name>
</gene>
<dbReference type="PANTHER" id="PTHR43433:SF5">
    <property type="entry name" value="AB HYDROLASE-1 DOMAIN-CONTAINING PROTEIN"/>
    <property type="match status" value="1"/>
</dbReference>
<evidence type="ECO:0000313" key="3">
    <source>
        <dbReference type="EMBL" id="NYG98473.1"/>
    </source>
</evidence>
<dbReference type="Pfam" id="PF00561">
    <property type="entry name" value="Abhydrolase_1"/>
    <property type="match status" value="1"/>
</dbReference>
<dbReference type="InterPro" id="IPR029058">
    <property type="entry name" value="AB_hydrolase_fold"/>
</dbReference>
<evidence type="ECO:0000256" key="1">
    <source>
        <dbReference type="SAM" id="MobiDB-lite"/>
    </source>
</evidence>
<keyword evidence="4" id="KW-1185">Reference proteome</keyword>
<dbReference type="InterPro" id="IPR000073">
    <property type="entry name" value="AB_hydrolase_1"/>
</dbReference>
<protein>
    <submittedName>
        <fullName evidence="3">Pimeloyl-ACP methyl ester carboxylesterase</fullName>
    </submittedName>
</protein>
<accession>A0A852Y7X4</accession>
<dbReference type="PANTHER" id="PTHR43433">
    <property type="entry name" value="HYDROLASE, ALPHA/BETA FOLD FAMILY PROTEIN"/>
    <property type="match status" value="1"/>
</dbReference>
<dbReference type="RefSeq" id="WP_179565954.1">
    <property type="nucleotide sequence ID" value="NZ_JACBZY010000001.1"/>
</dbReference>
<feature type="region of interest" description="Disordered" evidence="1">
    <location>
        <begin position="306"/>
        <end position="338"/>
    </location>
</feature>
<dbReference type="EMBL" id="JACBZY010000001">
    <property type="protein sequence ID" value="NYG98473.1"/>
    <property type="molecule type" value="Genomic_DNA"/>
</dbReference>
<dbReference type="Gene3D" id="3.40.50.1820">
    <property type="entry name" value="alpha/beta hydrolase"/>
    <property type="match status" value="1"/>
</dbReference>